<evidence type="ECO:0000256" key="1">
    <source>
        <dbReference type="SAM" id="MobiDB-lite"/>
    </source>
</evidence>
<comment type="caution">
    <text evidence="2">The sequence shown here is derived from an EMBL/GenBank/DDBJ whole genome shotgun (WGS) entry which is preliminary data.</text>
</comment>
<dbReference type="Proteomes" id="UP001266305">
    <property type="component" value="Unassembled WGS sequence"/>
</dbReference>
<dbReference type="EMBL" id="JASSZA010000012">
    <property type="protein sequence ID" value="KAK2097014.1"/>
    <property type="molecule type" value="Genomic_DNA"/>
</dbReference>
<feature type="region of interest" description="Disordered" evidence="1">
    <location>
        <begin position="186"/>
        <end position="214"/>
    </location>
</feature>
<organism evidence="2 3">
    <name type="scientific">Saguinus oedipus</name>
    <name type="common">Cotton-top tamarin</name>
    <name type="synonym">Oedipomidas oedipus</name>
    <dbReference type="NCBI Taxonomy" id="9490"/>
    <lineage>
        <taxon>Eukaryota</taxon>
        <taxon>Metazoa</taxon>
        <taxon>Chordata</taxon>
        <taxon>Craniata</taxon>
        <taxon>Vertebrata</taxon>
        <taxon>Euteleostomi</taxon>
        <taxon>Mammalia</taxon>
        <taxon>Eutheria</taxon>
        <taxon>Euarchontoglires</taxon>
        <taxon>Primates</taxon>
        <taxon>Haplorrhini</taxon>
        <taxon>Platyrrhini</taxon>
        <taxon>Cebidae</taxon>
        <taxon>Callitrichinae</taxon>
        <taxon>Saguinus</taxon>
    </lineage>
</organism>
<name>A0ABQ9UJP8_SAGOE</name>
<gene>
    <name evidence="2" type="ORF">P7K49_026048</name>
</gene>
<keyword evidence="3" id="KW-1185">Reference proteome</keyword>
<feature type="region of interest" description="Disordered" evidence="1">
    <location>
        <begin position="235"/>
        <end position="254"/>
    </location>
</feature>
<accession>A0ABQ9UJP8</accession>
<evidence type="ECO:0000313" key="2">
    <source>
        <dbReference type="EMBL" id="KAK2097014.1"/>
    </source>
</evidence>
<evidence type="ECO:0000313" key="3">
    <source>
        <dbReference type="Proteomes" id="UP001266305"/>
    </source>
</evidence>
<proteinExistence type="predicted"/>
<reference evidence="2 3" key="1">
    <citation type="submission" date="2023-05" db="EMBL/GenBank/DDBJ databases">
        <title>B98-5 Cell Line De Novo Hybrid Assembly: An Optical Mapping Approach.</title>
        <authorList>
            <person name="Kananen K."/>
            <person name="Auerbach J.A."/>
            <person name="Kautto E."/>
            <person name="Blachly J.S."/>
        </authorList>
    </citation>
    <scope>NUCLEOTIDE SEQUENCE [LARGE SCALE GENOMIC DNA]</scope>
    <source>
        <strain evidence="2">B95-8</strain>
        <tissue evidence="2">Cell line</tissue>
    </source>
</reference>
<sequence length="254" mass="26825">MAPGEGEAGTALRPWLPPALTTLSQERSATMQTHAVACGPAHTSRLSPHSLMRHPTPASALWSGGVRDQELRVAGKVGASCSVWGESQARPQYGVNALAMSPPSSHVCPRVVWPTALTCQLHRDGAAVLRLLGPRLLHSVTDTDMDTDTDTDTGMDMGTDTDTDMGLSLQEPPTLAAPNPHQVPLTSASHTCRTRPTSAQGRKGQQLQPHSRPFRYSTCSPPCLPLMGASLSLLPSPSLPPPMAVGVSEEAPSR</sequence>
<feature type="compositionally biased region" description="Polar residues" evidence="1">
    <location>
        <begin position="186"/>
        <end position="209"/>
    </location>
</feature>
<protein>
    <submittedName>
        <fullName evidence="2">Uncharacterized protein</fullName>
    </submittedName>
</protein>